<dbReference type="EC" id="2.1.1.37" evidence="8"/>
<dbReference type="PRINTS" id="PR00105">
    <property type="entry name" value="C5METTRFRASE"/>
</dbReference>
<evidence type="ECO:0000313" key="9">
    <source>
        <dbReference type="EMBL" id="EJB27124.1"/>
    </source>
</evidence>
<dbReference type="GO" id="GO:0003886">
    <property type="term" value="F:DNA (cytosine-5-)-methyltransferase activity"/>
    <property type="evidence" value="ECO:0007669"/>
    <property type="project" value="UniProtKB-EC"/>
</dbReference>
<evidence type="ECO:0000256" key="1">
    <source>
        <dbReference type="ARBA" id="ARBA00022603"/>
    </source>
</evidence>
<dbReference type="InterPro" id="IPR018117">
    <property type="entry name" value="C5_DNA_meth_AS"/>
</dbReference>
<comment type="caution">
    <text evidence="9">The sequence shown here is derived from an EMBL/GenBank/DDBJ whole genome shotgun (WGS) entry which is preliminary data.</text>
</comment>
<dbReference type="PANTHER" id="PTHR10629">
    <property type="entry name" value="CYTOSINE-SPECIFIC METHYLTRANSFERASE"/>
    <property type="match status" value="1"/>
</dbReference>
<evidence type="ECO:0000256" key="3">
    <source>
        <dbReference type="ARBA" id="ARBA00022691"/>
    </source>
</evidence>
<evidence type="ECO:0000256" key="2">
    <source>
        <dbReference type="ARBA" id="ARBA00022679"/>
    </source>
</evidence>
<dbReference type="SUPFAM" id="SSF53335">
    <property type="entry name" value="S-adenosyl-L-methionine-dependent methyltransferases"/>
    <property type="match status" value="1"/>
</dbReference>
<dbReference type="PROSITE" id="PS51679">
    <property type="entry name" value="SAM_MT_C5"/>
    <property type="match status" value="1"/>
</dbReference>
<comment type="catalytic activity">
    <reaction evidence="5 8">
        <text>a 2'-deoxycytidine in DNA + S-adenosyl-L-methionine = a 5-methyl-2'-deoxycytidine in DNA + S-adenosyl-L-homocysteine + H(+)</text>
        <dbReference type="Rhea" id="RHEA:13681"/>
        <dbReference type="Rhea" id="RHEA-COMP:11369"/>
        <dbReference type="Rhea" id="RHEA-COMP:11370"/>
        <dbReference type="ChEBI" id="CHEBI:15378"/>
        <dbReference type="ChEBI" id="CHEBI:57856"/>
        <dbReference type="ChEBI" id="CHEBI:59789"/>
        <dbReference type="ChEBI" id="CHEBI:85452"/>
        <dbReference type="ChEBI" id="CHEBI:85454"/>
        <dbReference type="EC" id="2.1.1.37"/>
    </reaction>
</comment>
<evidence type="ECO:0000256" key="4">
    <source>
        <dbReference type="ARBA" id="ARBA00022747"/>
    </source>
</evidence>
<comment type="similarity">
    <text evidence="6 7">Belongs to the class I-like SAM-binding methyltransferase superfamily. C5-methyltransferase family.</text>
</comment>
<evidence type="ECO:0000256" key="5">
    <source>
        <dbReference type="ARBA" id="ARBA00047422"/>
    </source>
</evidence>
<dbReference type="PROSITE" id="PS00094">
    <property type="entry name" value="C5_MTASE_1"/>
    <property type="match status" value="1"/>
</dbReference>
<dbReference type="CDD" id="cd00315">
    <property type="entry name" value="Cyt_C5_DNA_methylase"/>
    <property type="match status" value="1"/>
</dbReference>
<evidence type="ECO:0000256" key="7">
    <source>
        <dbReference type="RuleBase" id="RU000416"/>
    </source>
</evidence>
<dbReference type="Proteomes" id="UP000003358">
    <property type="component" value="Unassembled WGS sequence"/>
</dbReference>
<organism evidence="9 10">
    <name type="scientific">Helicobacter pylori NQ4200</name>
    <dbReference type="NCBI Taxonomy" id="992024"/>
    <lineage>
        <taxon>Bacteria</taxon>
        <taxon>Pseudomonadati</taxon>
        <taxon>Campylobacterota</taxon>
        <taxon>Epsilonproteobacteria</taxon>
        <taxon>Campylobacterales</taxon>
        <taxon>Helicobacteraceae</taxon>
        <taxon>Helicobacter</taxon>
    </lineage>
</organism>
<sequence>MIEYREILYKDYWLEFTITSLFSGCGGLDLGFCGGFDFLNRHYAKNPFKIIYANDLDKNAVLTYQRNFNAHIECKDVKEVDFDKLMPTDIVLGGFPCQDFSFAGKRKGLGSERGRLYESMIRCVKDLKPKIFLAENVKGLLNIDNGNTFRKILESFKDLGYMVNFACLKVSDFGVSQLRERVIVVGVNESYFKEPFSFEILKKSHAPFVYEILKDLENLTEGAMPNHFYSKAKRNKGQGNNAINKDTYAPTMRAEHHGNIEYHYNNHRRLSAREAARIQSFPDNFIFYPSTSSAYRQIGNAVPPVFAWHLAQGIKEFLYANVVQ</sequence>
<keyword evidence="2 6" id="KW-0808">Transferase</keyword>
<reference evidence="9 10" key="1">
    <citation type="journal article" date="2013" name="Pathog. Dis.">
        <title>Genome sequences of 65 Helicobacter pylori strains isolated from asymptomatic individuals and patients with gastric cancer, peptic ulcer disease, or gastritis.</title>
        <authorList>
            <person name="Blanchard T.G."/>
            <person name="Czinn S.J."/>
            <person name="Correa P."/>
            <person name="Nakazawa T."/>
            <person name="Keelan M."/>
            <person name="Morningstar L."/>
            <person name="Santana-Cruz I."/>
            <person name="Maroo A."/>
            <person name="McCracken C."/>
            <person name="Shefchek K."/>
            <person name="Daugherty S."/>
            <person name="Song Y."/>
            <person name="Fraser C.M."/>
            <person name="Fricke W.F."/>
        </authorList>
    </citation>
    <scope>NUCLEOTIDE SEQUENCE [LARGE SCALE GENOMIC DNA]</scope>
    <source>
        <strain evidence="9 10">NQ4200</strain>
    </source>
</reference>
<dbReference type="GO" id="GO:0032259">
    <property type="term" value="P:methylation"/>
    <property type="evidence" value="ECO:0007669"/>
    <property type="project" value="UniProtKB-KW"/>
</dbReference>
<dbReference type="GO" id="GO:0009307">
    <property type="term" value="P:DNA restriction-modification system"/>
    <property type="evidence" value="ECO:0007669"/>
    <property type="project" value="UniProtKB-KW"/>
</dbReference>
<evidence type="ECO:0000313" key="10">
    <source>
        <dbReference type="Proteomes" id="UP000003358"/>
    </source>
</evidence>
<dbReference type="PATRIC" id="fig|992024.3.peg.1310"/>
<dbReference type="PANTHER" id="PTHR10629:SF52">
    <property type="entry name" value="DNA (CYTOSINE-5)-METHYLTRANSFERASE 1"/>
    <property type="match status" value="1"/>
</dbReference>
<gene>
    <name evidence="9" type="primary">dcm</name>
    <name evidence="9" type="ORF">HPNQ4200_1361</name>
</gene>
<accession>I9Q1I4</accession>
<proteinExistence type="inferred from homology"/>
<feature type="active site" evidence="6">
    <location>
        <position position="97"/>
    </location>
</feature>
<dbReference type="EMBL" id="AKNS01000012">
    <property type="protein sequence ID" value="EJB27124.1"/>
    <property type="molecule type" value="Genomic_DNA"/>
</dbReference>
<keyword evidence="1 6" id="KW-0489">Methyltransferase</keyword>
<name>I9Q1I4_HELPX</name>
<dbReference type="InterPro" id="IPR029063">
    <property type="entry name" value="SAM-dependent_MTases_sf"/>
</dbReference>
<dbReference type="Pfam" id="PF00145">
    <property type="entry name" value="DNA_methylase"/>
    <property type="match status" value="1"/>
</dbReference>
<dbReference type="Gene3D" id="3.90.120.10">
    <property type="entry name" value="DNA Methylase, subunit A, domain 2"/>
    <property type="match status" value="1"/>
</dbReference>
<evidence type="ECO:0000256" key="8">
    <source>
        <dbReference type="RuleBase" id="RU000417"/>
    </source>
</evidence>
<dbReference type="InterPro" id="IPR001525">
    <property type="entry name" value="C5_MeTfrase"/>
</dbReference>
<keyword evidence="3 6" id="KW-0949">S-adenosyl-L-methionine</keyword>
<dbReference type="Gene3D" id="3.40.50.150">
    <property type="entry name" value="Vaccinia Virus protein VP39"/>
    <property type="match status" value="1"/>
</dbReference>
<dbReference type="GO" id="GO:0044027">
    <property type="term" value="P:negative regulation of gene expression via chromosomal CpG island methylation"/>
    <property type="evidence" value="ECO:0007669"/>
    <property type="project" value="TreeGrafter"/>
</dbReference>
<dbReference type="AlphaFoldDB" id="I9Q1I4"/>
<dbReference type="GO" id="GO:0003677">
    <property type="term" value="F:DNA binding"/>
    <property type="evidence" value="ECO:0007669"/>
    <property type="project" value="TreeGrafter"/>
</dbReference>
<keyword evidence="4" id="KW-0680">Restriction system</keyword>
<evidence type="ECO:0000256" key="6">
    <source>
        <dbReference type="PROSITE-ProRule" id="PRU01016"/>
    </source>
</evidence>
<protein>
    <recommendedName>
        <fullName evidence="8">Cytosine-specific methyltransferase</fullName>
        <ecNumber evidence="8">2.1.1.37</ecNumber>
    </recommendedName>
</protein>
<dbReference type="InterPro" id="IPR050390">
    <property type="entry name" value="C5-Methyltransferase"/>
</dbReference>
<dbReference type="NCBIfam" id="TIGR00675">
    <property type="entry name" value="dcm"/>
    <property type="match status" value="1"/>
</dbReference>